<feature type="region of interest" description="Disordered" evidence="1">
    <location>
        <begin position="205"/>
        <end position="225"/>
    </location>
</feature>
<dbReference type="RefSeq" id="XP_038781164.1">
    <property type="nucleotide sequence ID" value="XM_038936118.1"/>
</dbReference>
<accession>A0A8H7ASN5</accession>
<dbReference type="OrthoDB" id="3801063at2759"/>
<dbReference type="AlphaFoldDB" id="A0A8H7ASN5"/>
<reference evidence="2" key="2">
    <citation type="submission" date="2020-08" db="EMBL/GenBank/DDBJ databases">
        <title>Draft Genome Sequence of Cumin Blight Pathogen Alternaria burnsii.</title>
        <authorList>
            <person name="Feng Z."/>
        </authorList>
    </citation>
    <scope>NUCLEOTIDE SEQUENCE</scope>
    <source>
        <strain evidence="2">CBS107.38</strain>
    </source>
</reference>
<gene>
    <name evidence="2" type="ORF">GT037_011071</name>
</gene>
<dbReference type="EMBL" id="JAAABM010000028">
    <property type="protein sequence ID" value="KAF7670778.1"/>
    <property type="molecule type" value="Genomic_DNA"/>
</dbReference>
<sequence length="244" mass="28349">MSSEPTKNGRRQLHLPPSYPSLHLAAIHSPLIQNTENVRYTIPAPTTNSRWDNAQEYRWRVQRAPQVDPRFDSSIIDAEQHAEFWVRKLVLAMVNLEDIKDPTDSSAAKLFRPEAYDSLLLEATCREIFPALIDRCKNGFRGPAQFNKALKPYRGLEGDADATCAQRLQNVVNALLWNKRVVKDVLFEDWKIRLLVNHPLAYDREKDSQKGSNDQRRRRLESEREKLRRTEEELLAYRSDLKGL</sequence>
<comment type="caution">
    <text evidence="2">The sequence shown here is derived from an EMBL/GenBank/DDBJ whole genome shotgun (WGS) entry which is preliminary data.</text>
</comment>
<evidence type="ECO:0000313" key="2">
    <source>
        <dbReference type="EMBL" id="KAF7670778.1"/>
    </source>
</evidence>
<proteinExistence type="predicted"/>
<protein>
    <submittedName>
        <fullName evidence="2">Uncharacterized protein</fullName>
    </submittedName>
</protein>
<evidence type="ECO:0000256" key="1">
    <source>
        <dbReference type="SAM" id="MobiDB-lite"/>
    </source>
</evidence>
<dbReference type="Proteomes" id="UP000596902">
    <property type="component" value="Unassembled WGS sequence"/>
</dbReference>
<organism evidence="2 3">
    <name type="scientific">Alternaria burnsii</name>
    <dbReference type="NCBI Taxonomy" id="1187904"/>
    <lineage>
        <taxon>Eukaryota</taxon>
        <taxon>Fungi</taxon>
        <taxon>Dikarya</taxon>
        <taxon>Ascomycota</taxon>
        <taxon>Pezizomycotina</taxon>
        <taxon>Dothideomycetes</taxon>
        <taxon>Pleosporomycetidae</taxon>
        <taxon>Pleosporales</taxon>
        <taxon>Pleosporineae</taxon>
        <taxon>Pleosporaceae</taxon>
        <taxon>Alternaria</taxon>
        <taxon>Alternaria sect. Alternaria</taxon>
    </lineage>
</organism>
<evidence type="ECO:0000313" key="3">
    <source>
        <dbReference type="Proteomes" id="UP000596902"/>
    </source>
</evidence>
<dbReference type="GeneID" id="62209296"/>
<keyword evidence="3" id="KW-1185">Reference proteome</keyword>
<reference evidence="2" key="1">
    <citation type="submission" date="2020-01" db="EMBL/GenBank/DDBJ databases">
        <authorList>
            <person name="Feng Z.H.Z."/>
        </authorList>
    </citation>
    <scope>NUCLEOTIDE SEQUENCE</scope>
    <source>
        <strain evidence="2">CBS107.38</strain>
    </source>
</reference>
<name>A0A8H7ASN5_9PLEO</name>